<evidence type="ECO:0000256" key="6">
    <source>
        <dbReference type="ARBA" id="ARBA00022857"/>
    </source>
</evidence>
<keyword evidence="9" id="KW-1185">Reference proteome</keyword>
<dbReference type="SUPFAM" id="SSF51905">
    <property type="entry name" value="FAD/NAD(P)-binding domain"/>
    <property type="match status" value="2"/>
</dbReference>
<dbReference type="InterPro" id="IPR036188">
    <property type="entry name" value="FAD/NAD-bd_sf"/>
</dbReference>
<evidence type="ECO:0000256" key="1">
    <source>
        <dbReference type="ARBA" id="ARBA00001974"/>
    </source>
</evidence>
<evidence type="ECO:0000256" key="7">
    <source>
        <dbReference type="ARBA" id="ARBA00023002"/>
    </source>
</evidence>
<dbReference type="GO" id="GO:0016491">
    <property type="term" value="F:oxidoreductase activity"/>
    <property type="evidence" value="ECO:0007669"/>
    <property type="project" value="UniProtKB-KW"/>
</dbReference>
<dbReference type="Proteomes" id="UP000542720">
    <property type="component" value="Unassembled WGS sequence"/>
</dbReference>
<keyword evidence="4" id="KW-0285">Flavoprotein</keyword>
<sequence length="435" mass="48205">MSIETLEYDVIGLGFGPANLAIAVALDEDRRAREHGGLRYCFLEKKPAFEWHGGMLLEDSRMQISFLKDLATLRNPASRFTFVNYLHQKGRLESFINVGTFTPSRLEYNDYLGWAASHFADRVHYGEEVIAVEPVLDAGEVSRVKVISRFADGRTRARVTRNLVVSIGGEALVPEAFRALRGDARVIHSSGYLARIGKAVEGKQTQRLAVIGSGQSAAEIFSDLCGRYPHAEVSLVMRSQALRPADDSPFVNEIFDPSYTDVVYEQHPEARQALIAANAQTNYSVVNLDLIESIYQRLYLQKVSGHAPHQLLTQRRVEQVTAQADGIRLSLSGPHGHEEQLFDAVVLATGYRRDGYKRLLEGLQGYMGQGSVARDYRLQCQADFSAGIFLQGCCEASHGLSDTLLSVLAVRSQEVVDSLLDGRRRRNQDLASACA</sequence>
<keyword evidence="7" id="KW-0560">Oxidoreductase</keyword>
<keyword evidence="5" id="KW-0274">FAD</keyword>
<proteinExistence type="inferred from homology"/>
<protein>
    <submittedName>
        <fullName evidence="8">Lysine N(6)-hydroxylase/L-ornithine N(5)-oxygenase family protein</fullName>
    </submittedName>
</protein>
<dbReference type="AlphaFoldDB" id="A0A7W4LMS5"/>
<evidence type="ECO:0000256" key="5">
    <source>
        <dbReference type="ARBA" id="ARBA00022827"/>
    </source>
</evidence>
<dbReference type="Pfam" id="PF13434">
    <property type="entry name" value="Lys_Orn_oxgnase"/>
    <property type="match status" value="1"/>
</dbReference>
<dbReference type="RefSeq" id="WP_183089562.1">
    <property type="nucleotide sequence ID" value="NZ_JACJUD010000004.1"/>
</dbReference>
<evidence type="ECO:0000256" key="3">
    <source>
        <dbReference type="ARBA" id="ARBA00007588"/>
    </source>
</evidence>
<dbReference type="InterPro" id="IPR025700">
    <property type="entry name" value="Lys/Orn_oxygenase"/>
</dbReference>
<reference evidence="8 9" key="1">
    <citation type="submission" date="2020-08" db="EMBL/GenBank/DDBJ databases">
        <authorList>
            <person name="Kim C.M."/>
        </authorList>
    </citation>
    <scope>NUCLEOTIDE SEQUENCE [LARGE SCALE GENOMIC DNA]</scope>
    <source>
        <strain evidence="8 9">UL070</strain>
    </source>
</reference>
<keyword evidence="6" id="KW-0521">NADP</keyword>
<evidence type="ECO:0000313" key="9">
    <source>
        <dbReference type="Proteomes" id="UP000542720"/>
    </source>
</evidence>
<dbReference type="PANTHER" id="PTHR42802:SF1">
    <property type="entry name" value="L-ORNITHINE N(5)-MONOOXYGENASE"/>
    <property type="match status" value="1"/>
</dbReference>
<dbReference type="EMBL" id="JACJUD010000004">
    <property type="protein sequence ID" value="MBB2496024.1"/>
    <property type="molecule type" value="Genomic_DNA"/>
</dbReference>
<organism evidence="8 9">
    <name type="scientific">Aquipseudomonas ullengensis</name>
    <dbReference type="NCBI Taxonomy" id="2759166"/>
    <lineage>
        <taxon>Bacteria</taxon>
        <taxon>Pseudomonadati</taxon>
        <taxon>Pseudomonadota</taxon>
        <taxon>Gammaproteobacteria</taxon>
        <taxon>Pseudomonadales</taxon>
        <taxon>Pseudomonadaceae</taxon>
        <taxon>Aquipseudomonas</taxon>
    </lineage>
</organism>
<dbReference type="Gene3D" id="3.50.50.60">
    <property type="entry name" value="FAD/NAD(P)-binding domain"/>
    <property type="match status" value="1"/>
</dbReference>
<comment type="pathway">
    <text evidence="2">Siderophore biosynthesis.</text>
</comment>
<comment type="cofactor">
    <cofactor evidence="1">
        <name>FAD</name>
        <dbReference type="ChEBI" id="CHEBI:57692"/>
    </cofactor>
</comment>
<gene>
    <name evidence="8" type="ORF">H3H51_13430</name>
</gene>
<evidence type="ECO:0000256" key="4">
    <source>
        <dbReference type="ARBA" id="ARBA00022630"/>
    </source>
</evidence>
<comment type="similarity">
    <text evidence="3">Belongs to the lysine N(6)-hydroxylase/L-ornithine N(5)-oxygenase family.</text>
</comment>
<name>A0A7W4LMS5_9GAMM</name>
<dbReference type="PANTHER" id="PTHR42802">
    <property type="entry name" value="MONOOXYGENASE"/>
    <property type="match status" value="1"/>
</dbReference>
<dbReference type="GO" id="GO:0006879">
    <property type="term" value="P:intracellular iron ion homeostasis"/>
    <property type="evidence" value="ECO:0007669"/>
    <property type="project" value="TreeGrafter"/>
</dbReference>
<comment type="caution">
    <text evidence="8">The sequence shown here is derived from an EMBL/GenBank/DDBJ whole genome shotgun (WGS) entry which is preliminary data.</text>
</comment>
<evidence type="ECO:0000256" key="2">
    <source>
        <dbReference type="ARBA" id="ARBA00004924"/>
    </source>
</evidence>
<accession>A0A7W4LMS5</accession>
<evidence type="ECO:0000313" key="8">
    <source>
        <dbReference type="EMBL" id="MBB2496024.1"/>
    </source>
</evidence>